<dbReference type="HOGENOM" id="CLU_3265981_0_0_10"/>
<gene>
    <name evidence="1" type="ORF">HMPREF1071_02318</name>
</gene>
<dbReference type="AlphaFoldDB" id="I8YI95"/>
<dbReference type="PATRIC" id="fig|997887.3.peg.2419"/>
<dbReference type="EMBL" id="AGXV01000030">
    <property type="protein sequence ID" value="EIY62835.1"/>
    <property type="molecule type" value="Genomic_DNA"/>
</dbReference>
<reference evidence="1 2" key="1">
    <citation type="submission" date="2012-02" db="EMBL/GenBank/DDBJ databases">
        <title>The Genome Sequence of Bacteroides salyersiae CL02T12C01.</title>
        <authorList>
            <consortium name="The Broad Institute Genome Sequencing Platform"/>
            <person name="Earl A."/>
            <person name="Ward D."/>
            <person name="Feldgarden M."/>
            <person name="Gevers D."/>
            <person name="Zitomersky N.L."/>
            <person name="Coyne M.J."/>
            <person name="Comstock L.E."/>
            <person name="Young S.K."/>
            <person name="Zeng Q."/>
            <person name="Gargeya S."/>
            <person name="Fitzgerald M."/>
            <person name="Haas B."/>
            <person name="Abouelleil A."/>
            <person name="Alvarado L."/>
            <person name="Arachchi H.M."/>
            <person name="Berlin A."/>
            <person name="Chapman S.B."/>
            <person name="Gearin G."/>
            <person name="Goldberg J."/>
            <person name="Griggs A."/>
            <person name="Gujja S."/>
            <person name="Hansen M."/>
            <person name="Heiman D."/>
            <person name="Howarth C."/>
            <person name="Larimer J."/>
            <person name="Lui A."/>
            <person name="MacDonald P.J.P."/>
            <person name="McCowen C."/>
            <person name="Montmayeur A."/>
            <person name="Murphy C."/>
            <person name="Neiman D."/>
            <person name="Pearson M."/>
            <person name="Priest M."/>
            <person name="Roberts A."/>
            <person name="Saif S."/>
            <person name="Shea T."/>
            <person name="Sisk P."/>
            <person name="Stolte C."/>
            <person name="Sykes S."/>
            <person name="Wortman J."/>
            <person name="Nusbaum C."/>
            <person name="Birren B."/>
        </authorList>
    </citation>
    <scope>NUCLEOTIDE SEQUENCE [LARGE SCALE GENOMIC DNA]</scope>
    <source>
        <strain evidence="1 2">CL02T12C01</strain>
    </source>
</reference>
<comment type="caution">
    <text evidence="1">The sequence shown here is derived from an EMBL/GenBank/DDBJ whole genome shotgun (WGS) entry which is preliminary data.</text>
</comment>
<name>I8YI95_9BACE</name>
<evidence type="ECO:0000313" key="1">
    <source>
        <dbReference type="EMBL" id="EIY62835.1"/>
    </source>
</evidence>
<keyword evidence="2" id="KW-1185">Reference proteome</keyword>
<sequence length="41" mass="4772">MIKRESRLSECNLSVTKKASWGNTHEAFPLICFSYFTRTMS</sequence>
<organism evidence="1 2">
    <name type="scientific">Bacteroides salyersiae CL02T12C01</name>
    <dbReference type="NCBI Taxonomy" id="997887"/>
    <lineage>
        <taxon>Bacteria</taxon>
        <taxon>Pseudomonadati</taxon>
        <taxon>Bacteroidota</taxon>
        <taxon>Bacteroidia</taxon>
        <taxon>Bacteroidales</taxon>
        <taxon>Bacteroidaceae</taxon>
        <taxon>Bacteroides</taxon>
    </lineage>
</organism>
<accession>I8YI95</accession>
<protein>
    <submittedName>
        <fullName evidence="1">Uncharacterized protein</fullName>
    </submittedName>
</protein>
<evidence type="ECO:0000313" key="2">
    <source>
        <dbReference type="Proteomes" id="UP000005150"/>
    </source>
</evidence>
<dbReference type="Proteomes" id="UP000005150">
    <property type="component" value="Unassembled WGS sequence"/>
</dbReference>
<proteinExistence type="predicted"/>